<accession>A0A836C495</accession>
<keyword evidence="5 6" id="KW-0472">Membrane</keyword>
<comment type="similarity">
    <text evidence="2">Belongs to the TMEM14 family.</text>
</comment>
<protein>
    <submittedName>
        <fullName evidence="7">Uncharacterized protein</fullName>
    </submittedName>
</protein>
<dbReference type="Proteomes" id="UP000612055">
    <property type="component" value="Unassembled WGS sequence"/>
</dbReference>
<keyword evidence="3 6" id="KW-0812">Transmembrane</keyword>
<proteinExistence type="inferred from homology"/>
<gene>
    <name evidence="7" type="ORF">HYH03_003303</name>
</gene>
<evidence type="ECO:0000313" key="7">
    <source>
        <dbReference type="EMBL" id="KAG2498552.1"/>
    </source>
</evidence>
<keyword evidence="4 6" id="KW-1133">Transmembrane helix</keyword>
<evidence type="ECO:0000256" key="1">
    <source>
        <dbReference type="ARBA" id="ARBA00004370"/>
    </source>
</evidence>
<dbReference type="InterPro" id="IPR044890">
    <property type="entry name" value="TMEM14_sf"/>
</dbReference>
<evidence type="ECO:0000256" key="2">
    <source>
        <dbReference type="ARBA" id="ARBA00007590"/>
    </source>
</evidence>
<comment type="subcellular location">
    <subcellularLocation>
        <location evidence="1">Membrane</location>
    </subcellularLocation>
</comment>
<dbReference type="Pfam" id="PF03647">
    <property type="entry name" value="Tmemb_14"/>
    <property type="match status" value="1"/>
</dbReference>
<evidence type="ECO:0000256" key="6">
    <source>
        <dbReference type="SAM" id="Phobius"/>
    </source>
</evidence>
<keyword evidence="8" id="KW-1185">Reference proteome</keyword>
<dbReference type="GO" id="GO:0009706">
    <property type="term" value="C:chloroplast inner membrane"/>
    <property type="evidence" value="ECO:0007669"/>
    <property type="project" value="TreeGrafter"/>
</dbReference>
<dbReference type="AlphaFoldDB" id="A0A836C495"/>
<feature type="transmembrane region" description="Helical" evidence="6">
    <location>
        <begin position="7"/>
        <end position="23"/>
    </location>
</feature>
<dbReference type="GO" id="GO:0015245">
    <property type="term" value="F:fatty acid transmembrane transporter activity"/>
    <property type="evidence" value="ECO:0007669"/>
    <property type="project" value="TreeGrafter"/>
</dbReference>
<evidence type="ECO:0000256" key="3">
    <source>
        <dbReference type="ARBA" id="ARBA00022692"/>
    </source>
</evidence>
<sequence>MYDFCFSPFYALFLGIGGLYGFFAHGSKASLGGGLGSATALTLLCYLSFKHYMRTKRVCVPTVLLELVVAGGLAYMMYRRYERTGAMPALVTASISACFAVFYLWNISPMGPKPAAAKRSH</sequence>
<dbReference type="PANTHER" id="PTHR12668">
    <property type="entry name" value="TRANSMEMBRANE PROTEIN 14, 15"/>
    <property type="match status" value="1"/>
</dbReference>
<evidence type="ECO:0000256" key="5">
    <source>
        <dbReference type="ARBA" id="ARBA00023136"/>
    </source>
</evidence>
<organism evidence="7 8">
    <name type="scientific">Edaphochlamys debaryana</name>
    <dbReference type="NCBI Taxonomy" id="47281"/>
    <lineage>
        <taxon>Eukaryota</taxon>
        <taxon>Viridiplantae</taxon>
        <taxon>Chlorophyta</taxon>
        <taxon>core chlorophytes</taxon>
        <taxon>Chlorophyceae</taxon>
        <taxon>CS clade</taxon>
        <taxon>Chlamydomonadales</taxon>
        <taxon>Chlamydomonadales incertae sedis</taxon>
        <taxon>Edaphochlamys</taxon>
    </lineage>
</organism>
<reference evidence="7" key="1">
    <citation type="journal article" date="2020" name="bioRxiv">
        <title>Comparative genomics of Chlamydomonas.</title>
        <authorList>
            <person name="Craig R.J."/>
            <person name="Hasan A.R."/>
            <person name="Ness R.W."/>
            <person name="Keightley P.D."/>
        </authorList>
    </citation>
    <scope>NUCLEOTIDE SEQUENCE</scope>
    <source>
        <strain evidence="7">CCAP 11/70</strain>
    </source>
</reference>
<evidence type="ECO:0000313" key="8">
    <source>
        <dbReference type="Proteomes" id="UP000612055"/>
    </source>
</evidence>
<dbReference type="EMBL" id="JAEHOE010000009">
    <property type="protein sequence ID" value="KAG2498552.1"/>
    <property type="molecule type" value="Genomic_DNA"/>
</dbReference>
<name>A0A836C495_9CHLO</name>
<dbReference type="Gene3D" id="1.10.10.1740">
    <property type="entry name" value="Transmembrane protein 14-like"/>
    <property type="match status" value="1"/>
</dbReference>
<feature type="transmembrane region" description="Helical" evidence="6">
    <location>
        <begin position="29"/>
        <end position="49"/>
    </location>
</feature>
<dbReference type="PANTHER" id="PTHR12668:SF43">
    <property type="entry name" value="TRANSMEMBRANE PROTEIN 14 HOMOLOG"/>
    <property type="match status" value="1"/>
</dbReference>
<dbReference type="InterPro" id="IPR005349">
    <property type="entry name" value="TMEM14"/>
</dbReference>
<feature type="transmembrane region" description="Helical" evidence="6">
    <location>
        <begin position="84"/>
        <end position="105"/>
    </location>
</feature>
<evidence type="ECO:0000256" key="4">
    <source>
        <dbReference type="ARBA" id="ARBA00022989"/>
    </source>
</evidence>
<comment type="caution">
    <text evidence="7">The sequence shown here is derived from an EMBL/GenBank/DDBJ whole genome shotgun (WGS) entry which is preliminary data.</text>
</comment>